<name>A0ABQ3YEG4_9ACTN</name>
<protein>
    <submittedName>
        <fullName evidence="1">Uncharacterized protein</fullName>
    </submittedName>
</protein>
<sequence>MFRATGAYRWPRTVPALLGSGAPDLAGTTTKQGPNGRILTV</sequence>
<dbReference type="EMBL" id="BOMI01000145">
    <property type="protein sequence ID" value="GID78373.1"/>
    <property type="molecule type" value="Genomic_DNA"/>
</dbReference>
<proteinExistence type="predicted"/>
<comment type="caution">
    <text evidence="1">The sequence shown here is derived from an EMBL/GenBank/DDBJ whole genome shotgun (WGS) entry which is preliminary data.</text>
</comment>
<organism evidence="1 2">
    <name type="scientific">Paractinoplanes deccanensis</name>
    <dbReference type="NCBI Taxonomy" id="113561"/>
    <lineage>
        <taxon>Bacteria</taxon>
        <taxon>Bacillati</taxon>
        <taxon>Actinomycetota</taxon>
        <taxon>Actinomycetes</taxon>
        <taxon>Micromonosporales</taxon>
        <taxon>Micromonosporaceae</taxon>
        <taxon>Paractinoplanes</taxon>
    </lineage>
</organism>
<gene>
    <name evidence="1" type="ORF">Ade02nite_70140</name>
</gene>
<accession>A0ABQ3YEG4</accession>
<reference evidence="1 2" key="1">
    <citation type="submission" date="2021-01" db="EMBL/GenBank/DDBJ databases">
        <title>Whole genome shotgun sequence of Actinoplanes deccanensis NBRC 13994.</title>
        <authorList>
            <person name="Komaki H."/>
            <person name="Tamura T."/>
        </authorList>
    </citation>
    <scope>NUCLEOTIDE SEQUENCE [LARGE SCALE GENOMIC DNA]</scope>
    <source>
        <strain evidence="1 2">NBRC 13994</strain>
    </source>
</reference>
<evidence type="ECO:0000313" key="1">
    <source>
        <dbReference type="EMBL" id="GID78373.1"/>
    </source>
</evidence>
<dbReference type="Proteomes" id="UP000609879">
    <property type="component" value="Unassembled WGS sequence"/>
</dbReference>
<dbReference type="RefSeq" id="WP_275409971.1">
    <property type="nucleotide sequence ID" value="NZ_BAAABO010000028.1"/>
</dbReference>
<evidence type="ECO:0000313" key="2">
    <source>
        <dbReference type="Proteomes" id="UP000609879"/>
    </source>
</evidence>
<keyword evidence="2" id="KW-1185">Reference proteome</keyword>